<dbReference type="EMBL" id="OU893344">
    <property type="protein sequence ID" value="CAG9784940.1"/>
    <property type="molecule type" value="Genomic_DNA"/>
</dbReference>
<evidence type="ECO:0000256" key="1">
    <source>
        <dbReference type="ARBA" id="ARBA00022460"/>
    </source>
</evidence>
<keyword evidence="2 4" id="KW-0732">Signal</keyword>
<evidence type="ECO:0000256" key="3">
    <source>
        <dbReference type="PROSITE-ProRule" id="PRU00497"/>
    </source>
</evidence>
<feature type="chain" id="PRO_5040232305" evidence="4">
    <location>
        <begin position="18"/>
        <end position="128"/>
    </location>
</feature>
<reference evidence="5" key="1">
    <citation type="submission" date="2021-12" db="EMBL/GenBank/DDBJ databases">
        <authorList>
            <person name="King R."/>
        </authorList>
    </citation>
    <scope>NUCLEOTIDE SEQUENCE</scope>
</reference>
<dbReference type="Pfam" id="PF00379">
    <property type="entry name" value="Chitin_bind_4"/>
    <property type="match status" value="1"/>
</dbReference>
<dbReference type="InterPro" id="IPR051217">
    <property type="entry name" value="Insect_Cuticle_Struc_Prot"/>
</dbReference>
<dbReference type="Proteomes" id="UP001153714">
    <property type="component" value="Chromosome 13"/>
</dbReference>
<keyword evidence="1 3" id="KW-0193">Cuticle</keyword>
<dbReference type="GO" id="GO:0031012">
    <property type="term" value="C:extracellular matrix"/>
    <property type="evidence" value="ECO:0007669"/>
    <property type="project" value="TreeGrafter"/>
</dbReference>
<sequence>MFSKVICVVALVSVVAAQHGHGHGYGHAFSSQHISRHDGPAHKVAVHGGGHGDGHGEGHGHGHGDEGHYDYYAYPKYEFEYKVEDPHTGDFKTQHEHRDGDVVKGFYSLHEPDGSTRHVDYHGDKKSG</sequence>
<dbReference type="PROSITE" id="PS51155">
    <property type="entry name" value="CHIT_BIND_RR_2"/>
    <property type="match status" value="1"/>
</dbReference>
<keyword evidence="6" id="KW-1185">Reference proteome</keyword>
<dbReference type="GO" id="GO:0042302">
    <property type="term" value="F:structural constituent of cuticle"/>
    <property type="evidence" value="ECO:0007669"/>
    <property type="project" value="UniProtKB-UniRule"/>
</dbReference>
<dbReference type="InterPro" id="IPR000618">
    <property type="entry name" value="Insect_cuticle"/>
</dbReference>
<dbReference type="AlphaFoldDB" id="A0A9N9QX16"/>
<proteinExistence type="predicted"/>
<organism evidence="5 6">
    <name type="scientific">Diatraea saccharalis</name>
    <name type="common">sugarcane borer</name>
    <dbReference type="NCBI Taxonomy" id="40085"/>
    <lineage>
        <taxon>Eukaryota</taxon>
        <taxon>Metazoa</taxon>
        <taxon>Ecdysozoa</taxon>
        <taxon>Arthropoda</taxon>
        <taxon>Hexapoda</taxon>
        <taxon>Insecta</taxon>
        <taxon>Pterygota</taxon>
        <taxon>Neoptera</taxon>
        <taxon>Endopterygota</taxon>
        <taxon>Lepidoptera</taxon>
        <taxon>Glossata</taxon>
        <taxon>Ditrysia</taxon>
        <taxon>Pyraloidea</taxon>
        <taxon>Crambidae</taxon>
        <taxon>Crambinae</taxon>
        <taxon>Diatraea</taxon>
    </lineage>
</organism>
<name>A0A9N9QX16_9NEOP</name>
<feature type="signal peptide" evidence="4">
    <location>
        <begin position="1"/>
        <end position="17"/>
    </location>
</feature>
<gene>
    <name evidence="5" type="ORF">DIATSA_LOCUS3002</name>
</gene>
<reference evidence="5" key="2">
    <citation type="submission" date="2022-10" db="EMBL/GenBank/DDBJ databases">
        <authorList>
            <consortium name="ENA_rothamsted_submissions"/>
            <consortium name="culmorum"/>
            <person name="King R."/>
        </authorList>
    </citation>
    <scope>NUCLEOTIDE SEQUENCE</scope>
</reference>
<accession>A0A9N9QX16</accession>
<evidence type="ECO:0000313" key="6">
    <source>
        <dbReference type="Proteomes" id="UP001153714"/>
    </source>
</evidence>
<dbReference type="OrthoDB" id="6510765at2759"/>
<dbReference type="PANTHER" id="PTHR12236">
    <property type="entry name" value="STRUCTURAL CONTITUENT OF CUTICLE"/>
    <property type="match status" value="1"/>
</dbReference>
<evidence type="ECO:0000256" key="2">
    <source>
        <dbReference type="ARBA" id="ARBA00022729"/>
    </source>
</evidence>
<evidence type="ECO:0000256" key="4">
    <source>
        <dbReference type="SAM" id="SignalP"/>
    </source>
</evidence>
<evidence type="ECO:0000313" key="5">
    <source>
        <dbReference type="EMBL" id="CAG9784940.1"/>
    </source>
</evidence>
<protein>
    <submittedName>
        <fullName evidence="5">Uncharacterized protein</fullName>
    </submittedName>
</protein>
<dbReference type="PRINTS" id="PR00947">
    <property type="entry name" value="CUTICLE"/>
</dbReference>
<dbReference type="PANTHER" id="PTHR12236:SF76">
    <property type="entry name" value="ADULT-SPECIFIC CUTICULAR PROTEIN ACP-20-LIKE PROTEIN"/>
    <property type="match status" value="1"/>
</dbReference>
<dbReference type="GO" id="GO:0005615">
    <property type="term" value="C:extracellular space"/>
    <property type="evidence" value="ECO:0007669"/>
    <property type="project" value="TreeGrafter"/>
</dbReference>